<comment type="caution">
    <text evidence="3">The sequence shown here is derived from an EMBL/GenBank/DDBJ whole genome shotgun (WGS) entry which is preliminary data.</text>
</comment>
<keyword evidence="4" id="KW-1185">Reference proteome</keyword>
<name>A0AAV9UMW1_9PEZI</name>
<accession>A0AAV9UMW1</accession>
<feature type="domain" description="F-box" evidence="2">
    <location>
        <begin position="128"/>
        <end position="156"/>
    </location>
</feature>
<reference evidence="3 4" key="1">
    <citation type="submission" date="2019-10" db="EMBL/GenBank/DDBJ databases">
        <authorList>
            <person name="Palmer J.M."/>
        </authorList>
    </citation>
    <scope>NUCLEOTIDE SEQUENCE [LARGE SCALE GENOMIC DNA]</scope>
    <source>
        <strain evidence="3 4">TWF730</strain>
    </source>
</reference>
<dbReference type="InterPro" id="IPR036047">
    <property type="entry name" value="F-box-like_dom_sf"/>
</dbReference>
<dbReference type="AlphaFoldDB" id="A0AAV9UMW1"/>
<feature type="region of interest" description="Disordered" evidence="1">
    <location>
        <begin position="1"/>
        <end position="71"/>
    </location>
</feature>
<protein>
    <recommendedName>
        <fullName evidence="2">F-box domain-containing protein</fullName>
    </recommendedName>
</protein>
<feature type="compositionally biased region" description="Low complexity" evidence="1">
    <location>
        <begin position="32"/>
        <end position="65"/>
    </location>
</feature>
<evidence type="ECO:0000256" key="1">
    <source>
        <dbReference type="SAM" id="MobiDB-lite"/>
    </source>
</evidence>
<dbReference type="InterPro" id="IPR001810">
    <property type="entry name" value="F-box_dom"/>
</dbReference>
<evidence type="ECO:0000259" key="2">
    <source>
        <dbReference type="Pfam" id="PF00646"/>
    </source>
</evidence>
<dbReference type="Proteomes" id="UP001373714">
    <property type="component" value="Unassembled WGS sequence"/>
</dbReference>
<gene>
    <name evidence="3" type="ORF">TWF730_011100</name>
</gene>
<evidence type="ECO:0000313" key="4">
    <source>
        <dbReference type="Proteomes" id="UP001373714"/>
    </source>
</evidence>
<dbReference type="CDD" id="cd09917">
    <property type="entry name" value="F-box_SF"/>
    <property type="match status" value="1"/>
</dbReference>
<dbReference type="Pfam" id="PF00646">
    <property type="entry name" value="F-box"/>
    <property type="match status" value="1"/>
</dbReference>
<dbReference type="SUPFAM" id="SSF50974">
    <property type="entry name" value="Nitrous oxide reductase, N-terminal domain"/>
    <property type="match status" value="1"/>
</dbReference>
<dbReference type="InterPro" id="IPR011045">
    <property type="entry name" value="N2O_reductase_N"/>
</dbReference>
<sequence length="816" mass="92250">MDSNMDIVTTPVKSLKRPRTPSEEEDDGQARDSTSSNNTTTTTLNTTTTTNTTTAATNTTTNTLDTPKRTSLASSPLDLGLPDFLVSPFSSAKRLSLGNHNTPDDTRRITRHAAAAIDPSRKDPFEVLPDNVVRMIIFLLPNKSIVSLRRVSRFWKGNVEYVVTQAVVERSFAGREVTEKLKKEANLGWPEFAFRKNAFLDNARAAGAPTSVKKFTNAQLWELVGDRLVWIDDSTNLNVQHLSAWDVNERKDSLVALAGNPRAFSKNKFLHGVIADEQRKASGERPKRSSKKEKTPEAIIIRWSLRDTLKNRRTKIKVNFLVPYGNTHIILDYFQCDESGAAHDRWNHRFLPQTTSRNKLACINIITGYADWNINLEDFRLAFPPSHGLYLRPRYQYGSPSYLIHDDKAYSFTSPDRRHPFVPQNNGEHRVFLTVRDCKTGTTVEHKEMKEIGDELVNHQYPQPEHTIISPDGRLIVLNLHRNLWICNAQTRTFVEKVELPWLQYSIVGSRFDLEFNEDGSRLYLTEECNGADFNVIELDCNDKFKPVFIKSYHVPTKTNFVSRTSFNHKLQTQVLTTRNPSQPMSGEWRPEIVKFISMDELMEGIPQDLWAAEWRSQLSNPNEKWNWGGPGSSPLPPQIQMPPLNNASAILAQISQLTGGNGTSLTAQITATIGFNANIIGIPSATEDGTGITPRGKMFLETPRQDYVLSTKAAITLPPLAKLQPNAIQEPAEESSSQAEWRMGGVYYTGPAAQKKRGRKTPKKTAKLDESKMHERREWWIGGRMSPFKLKNGERFIVFDQDDTVYCCDFGPVGW</sequence>
<dbReference type="EMBL" id="JAVHNS010000009">
    <property type="protein sequence ID" value="KAK6343510.1"/>
    <property type="molecule type" value="Genomic_DNA"/>
</dbReference>
<organism evidence="3 4">
    <name type="scientific">Orbilia blumenaviensis</name>
    <dbReference type="NCBI Taxonomy" id="1796055"/>
    <lineage>
        <taxon>Eukaryota</taxon>
        <taxon>Fungi</taxon>
        <taxon>Dikarya</taxon>
        <taxon>Ascomycota</taxon>
        <taxon>Pezizomycotina</taxon>
        <taxon>Orbiliomycetes</taxon>
        <taxon>Orbiliales</taxon>
        <taxon>Orbiliaceae</taxon>
        <taxon>Orbilia</taxon>
    </lineage>
</organism>
<proteinExistence type="predicted"/>
<evidence type="ECO:0000313" key="3">
    <source>
        <dbReference type="EMBL" id="KAK6343510.1"/>
    </source>
</evidence>
<dbReference type="SUPFAM" id="SSF81383">
    <property type="entry name" value="F-box domain"/>
    <property type="match status" value="1"/>
</dbReference>